<organism evidence="7 8">
    <name type="scientific">Veronia pacifica</name>
    <dbReference type="NCBI Taxonomy" id="1080227"/>
    <lineage>
        <taxon>Bacteria</taxon>
        <taxon>Pseudomonadati</taxon>
        <taxon>Pseudomonadota</taxon>
        <taxon>Gammaproteobacteria</taxon>
        <taxon>Vibrionales</taxon>
        <taxon>Vibrionaceae</taxon>
        <taxon>Veronia</taxon>
    </lineage>
</organism>
<dbReference type="Gene3D" id="1.10.600.10">
    <property type="entry name" value="Farnesyl Diphosphate Synthase"/>
    <property type="match status" value="1"/>
</dbReference>
<dbReference type="Proteomes" id="UP000094936">
    <property type="component" value="Unassembled WGS sequence"/>
</dbReference>
<dbReference type="GO" id="GO:0004659">
    <property type="term" value="F:prenyltransferase activity"/>
    <property type="evidence" value="ECO:0007669"/>
    <property type="project" value="InterPro"/>
</dbReference>
<gene>
    <name evidence="7" type="ORF">A8L45_11960</name>
</gene>
<dbReference type="InterPro" id="IPR000092">
    <property type="entry name" value="Polyprenyl_synt"/>
</dbReference>
<dbReference type="RefSeq" id="WP_068902534.1">
    <property type="nucleotide sequence ID" value="NZ_JBHUIF010000015.1"/>
</dbReference>
<evidence type="ECO:0000313" key="8">
    <source>
        <dbReference type="Proteomes" id="UP000094936"/>
    </source>
</evidence>
<evidence type="ECO:0008006" key="9">
    <source>
        <dbReference type="Google" id="ProtNLM"/>
    </source>
</evidence>
<protein>
    <recommendedName>
        <fullName evidence="9">Polyprenyl synthetase</fullName>
    </recommendedName>
</protein>
<dbReference type="SFLD" id="SFLDS00005">
    <property type="entry name" value="Isoprenoid_Synthase_Type_I"/>
    <property type="match status" value="1"/>
</dbReference>
<keyword evidence="5" id="KW-0460">Magnesium</keyword>
<keyword evidence="3 6" id="KW-0808">Transferase</keyword>
<keyword evidence="4" id="KW-0479">Metal-binding</keyword>
<comment type="similarity">
    <text evidence="2 6">Belongs to the FPP/GGPP synthase family.</text>
</comment>
<evidence type="ECO:0000256" key="4">
    <source>
        <dbReference type="ARBA" id="ARBA00022723"/>
    </source>
</evidence>
<name>A0A1C3EIF2_9GAMM</name>
<evidence type="ECO:0000256" key="1">
    <source>
        <dbReference type="ARBA" id="ARBA00001946"/>
    </source>
</evidence>
<proteinExistence type="inferred from homology"/>
<evidence type="ECO:0000256" key="3">
    <source>
        <dbReference type="ARBA" id="ARBA00022679"/>
    </source>
</evidence>
<dbReference type="EMBL" id="LYBM01000020">
    <property type="protein sequence ID" value="ODA33003.1"/>
    <property type="molecule type" value="Genomic_DNA"/>
</dbReference>
<evidence type="ECO:0000256" key="5">
    <source>
        <dbReference type="ARBA" id="ARBA00022842"/>
    </source>
</evidence>
<dbReference type="GO" id="GO:0046872">
    <property type="term" value="F:metal ion binding"/>
    <property type="evidence" value="ECO:0007669"/>
    <property type="project" value="UniProtKB-KW"/>
</dbReference>
<reference evidence="7 8" key="1">
    <citation type="submission" date="2016-05" db="EMBL/GenBank/DDBJ databases">
        <title>Genomic Taxonomy of the Vibrionaceae.</title>
        <authorList>
            <person name="Gomez-Gil B."/>
            <person name="Enciso-Ibarra J."/>
        </authorList>
    </citation>
    <scope>NUCLEOTIDE SEQUENCE [LARGE SCALE GENOMIC DNA]</scope>
    <source>
        <strain evidence="7 8">CAIM 1920</strain>
    </source>
</reference>
<dbReference type="PANTHER" id="PTHR12001">
    <property type="entry name" value="GERANYLGERANYL PYROPHOSPHATE SYNTHASE"/>
    <property type="match status" value="1"/>
</dbReference>
<dbReference type="InterPro" id="IPR008949">
    <property type="entry name" value="Isoprenoid_synthase_dom_sf"/>
</dbReference>
<sequence length="301" mass="33112">MTKKTYFSHIDTLLASVEKSMRNLVQGSSGPVSRVCDACLYHLDTGGKRNRARLALHTAHGLGIDDSDAVATACVSELLHNASLIHDDLQDHDEYRRDQKTVWKVFGPEVALCAGDLMISAAYGALATINRKDTIGDCLNLIHQRIKTVIHGQCLDLDSCHDISTSMAEYEVIAIGKSAPLLSLPVELVYCLSGHESWRSKARQTINKFALAYQITDDVGDVEEDLQRDHGSGFAPNAVLVLRNSGYGESAESVAIQRAQSLLSEVNEEINILPGKLDEIFCHYIRSLSDNLMEVRTCLTQ</sequence>
<dbReference type="GO" id="GO:0008299">
    <property type="term" value="P:isoprenoid biosynthetic process"/>
    <property type="evidence" value="ECO:0007669"/>
    <property type="project" value="InterPro"/>
</dbReference>
<dbReference type="Pfam" id="PF00348">
    <property type="entry name" value="polyprenyl_synt"/>
    <property type="match status" value="1"/>
</dbReference>
<evidence type="ECO:0000256" key="2">
    <source>
        <dbReference type="ARBA" id="ARBA00006706"/>
    </source>
</evidence>
<evidence type="ECO:0000313" key="7">
    <source>
        <dbReference type="EMBL" id="ODA33003.1"/>
    </source>
</evidence>
<dbReference type="SUPFAM" id="SSF48576">
    <property type="entry name" value="Terpenoid synthases"/>
    <property type="match status" value="1"/>
</dbReference>
<dbReference type="OrthoDB" id="9805316at2"/>
<dbReference type="AlphaFoldDB" id="A0A1C3EIF2"/>
<comment type="cofactor">
    <cofactor evidence="1">
        <name>Mg(2+)</name>
        <dbReference type="ChEBI" id="CHEBI:18420"/>
    </cofactor>
</comment>
<evidence type="ECO:0000256" key="6">
    <source>
        <dbReference type="RuleBase" id="RU004466"/>
    </source>
</evidence>
<keyword evidence="8" id="KW-1185">Reference proteome</keyword>
<dbReference type="PANTHER" id="PTHR12001:SF69">
    <property type="entry name" value="ALL TRANS-POLYPRENYL-DIPHOSPHATE SYNTHASE PDSS1"/>
    <property type="match status" value="1"/>
</dbReference>
<accession>A0A1C3EIF2</accession>
<comment type="caution">
    <text evidence="7">The sequence shown here is derived from an EMBL/GenBank/DDBJ whole genome shotgun (WGS) entry which is preliminary data.</text>
</comment>
<dbReference type="STRING" id="1080227.A8L45_11960"/>